<dbReference type="AlphaFoldDB" id="A0A3N2C250"/>
<evidence type="ECO:0000256" key="8">
    <source>
        <dbReference type="ARBA" id="ARBA00023134"/>
    </source>
</evidence>
<dbReference type="NCBIfam" id="NF008954">
    <property type="entry name" value="PRK12296.1"/>
    <property type="match status" value="1"/>
</dbReference>
<dbReference type="SUPFAM" id="SSF82051">
    <property type="entry name" value="Obg GTP-binding protein N-terminal domain"/>
    <property type="match status" value="1"/>
</dbReference>
<evidence type="ECO:0000256" key="9">
    <source>
        <dbReference type="HAMAP-Rule" id="MF_01454"/>
    </source>
</evidence>
<proteinExistence type="inferred from homology"/>
<dbReference type="FunFam" id="2.70.210.12:FF:000001">
    <property type="entry name" value="GTPase Obg"/>
    <property type="match status" value="1"/>
</dbReference>
<dbReference type="PANTHER" id="PTHR11702:SF31">
    <property type="entry name" value="MITOCHONDRIAL RIBOSOME-ASSOCIATED GTPASE 2"/>
    <property type="match status" value="1"/>
</dbReference>
<evidence type="ECO:0000256" key="2">
    <source>
        <dbReference type="ARBA" id="ARBA00007699"/>
    </source>
</evidence>
<feature type="binding site" evidence="9">
    <location>
        <begin position="166"/>
        <end position="173"/>
    </location>
    <ligand>
        <name>GTP</name>
        <dbReference type="ChEBI" id="CHEBI:37565"/>
    </ligand>
</feature>
<comment type="similarity">
    <text evidence="2 9">Belongs to the TRAFAC class OBG-HflX-like GTPase superfamily. OBG GTPase family.</text>
</comment>
<dbReference type="Pfam" id="PF01926">
    <property type="entry name" value="MMR_HSR1"/>
    <property type="match status" value="1"/>
</dbReference>
<keyword evidence="8 9" id="KW-0342">GTP-binding</keyword>
<gene>
    <name evidence="9" type="primary">obg</name>
    <name evidence="11" type="ORF">EDD42_1653</name>
</gene>
<dbReference type="GO" id="GO:0000287">
    <property type="term" value="F:magnesium ion binding"/>
    <property type="evidence" value="ECO:0007669"/>
    <property type="project" value="InterPro"/>
</dbReference>
<evidence type="ECO:0000313" key="11">
    <source>
        <dbReference type="EMBL" id="ROR81587.1"/>
    </source>
</evidence>
<dbReference type="NCBIfam" id="NF008956">
    <property type="entry name" value="PRK12299.1"/>
    <property type="match status" value="1"/>
</dbReference>
<feature type="region of interest" description="Disordered" evidence="10">
    <location>
        <begin position="499"/>
        <end position="524"/>
    </location>
</feature>
<dbReference type="PRINTS" id="PR00326">
    <property type="entry name" value="GTP1OBG"/>
</dbReference>
<dbReference type="EC" id="3.6.5.-" evidence="9"/>
<dbReference type="GO" id="GO:0005525">
    <property type="term" value="F:GTP binding"/>
    <property type="evidence" value="ECO:0007669"/>
    <property type="project" value="UniProtKB-UniRule"/>
</dbReference>
<dbReference type="Gene3D" id="3.40.50.300">
    <property type="entry name" value="P-loop containing nucleotide triphosphate hydrolases"/>
    <property type="match status" value="1"/>
</dbReference>
<dbReference type="PANTHER" id="PTHR11702">
    <property type="entry name" value="DEVELOPMENTALLY REGULATED GTP-BINDING PROTEIN-RELATED"/>
    <property type="match status" value="1"/>
</dbReference>
<keyword evidence="5 9" id="KW-0547">Nucleotide-binding</keyword>
<comment type="subcellular location">
    <subcellularLocation>
        <location evidence="9">Cytoplasm</location>
    </subcellularLocation>
</comment>
<feature type="binding site" evidence="9">
    <location>
        <position position="173"/>
    </location>
    <ligand>
        <name>Mg(2+)</name>
        <dbReference type="ChEBI" id="CHEBI:18420"/>
    </ligand>
</feature>
<dbReference type="InterPro" id="IPR014100">
    <property type="entry name" value="GTP-bd_Obg/CgtA"/>
</dbReference>
<name>A0A3N2C250_9MICO</name>
<feature type="binding site" evidence="9">
    <location>
        <begin position="288"/>
        <end position="291"/>
    </location>
    <ligand>
        <name>GTP</name>
        <dbReference type="ChEBI" id="CHEBI:37565"/>
    </ligand>
</feature>
<dbReference type="CDD" id="cd01898">
    <property type="entry name" value="Obg"/>
    <property type="match status" value="1"/>
</dbReference>
<keyword evidence="7 9" id="KW-0460">Magnesium</keyword>
<accession>A0A3N2C250</accession>
<dbReference type="HAMAP" id="MF_01454">
    <property type="entry name" value="GTPase_Obg"/>
    <property type="match status" value="1"/>
</dbReference>
<evidence type="ECO:0000256" key="7">
    <source>
        <dbReference type="ARBA" id="ARBA00022842"/>
    </source>
</evidence>
<dbReference type="RefSeq" id="WP_079705726.1">
    <property type="nucleotide sequence ID" value="NZ_FXAP01000001.1"/>
</dbReference>
<dbReference type="PROSITE" id="PS51710">
    <property type="entry name" value="G_OBG"/>
    <property type="match status" value="1"/>
</dbReference>
<evidence type="ECO:0000256" key="4">
    <source>
        <dbReference type="ARBA" id="ARBA00022723"/>
    </source>
</evidence>
<dbReference type="Pfam" id="PF01018">
    <property type="entry name" value="GTP1_OBG"/>
    <property type="match status" value="1"/>
</dbReference>
<dbReference type="InterPro" id="IPR027417">
    <property type="entry name" value="P-loop_NTPase"/>
</dbReference>
<feature type="binding site" evidence="9">
    <location>
        <begin position="212"/>
        <end position="215"/>
    </location>
    <ligand>
        <name>GTP</name>
        <dbReference type="ChEBI" id="CHEBI:37565"/>
    </ligand>
</feature>
<dbReference type="SUPFAM" id="SSF52540">
    <property type="entry name" value="P-loop containing nucleoside triphosphate hydrolases"/>
    <property type="match status" value="1"/>
</dbReference>
<dbReference type="Proteomes" id="UP000266915">
    <property type="component" value="Unassembled WGS sequence"/>
</dbReference>
<dbReference type="InterPro" id="IPR031167">
    <property type="entry name" value="G_OBG"/>
</dbReference>
<dbReference type="PROSITE" id="PS51883">
    <property type="entry name" value="OBG"/>
    <property type="match status" value="1"/>
</dbReference>
<feature type="binding site" evidence="9">
    <location>
        <begin position="191"/>
        <end position="195"/>
    </location>
    <ligand>
        <name>GTP</name>
        <dbReference type="ChEBI" id="CHEBI:37565"/>
    </ligand>
</feature>
<dbReference type="InterPro" id="IPR015349">
    <property type="entry name" value="OCT_dom"/>
</dbReference>
<dbReference type="InterPro" id="IPR045086">
    <property type="entry name" value="OBG_GTPase"/>
</dbReference>
<dbReference type="InterPro" id="IPR006074">
    <property type="entry name" value="GTP1-OBG_CS"/>
</dbReference>
<dbReference type="EMBL" id="RKHL01000001">
    <property type="protein sequence ID" value="ROR81587.1"/>
    <property type="molecule type" value="Genomic_DNA"/>
</dbReference>
<protein>
    <recommendedName>
        <fullName evidence="9">GTPase Obg</fullName>
        <ecNumber evidence="9">3.6.5.-</ecNumber>
    </recommendedName>
    <alternativeName>
        <fullName evidence="9">GTP-binding protein Obg</fullName>
    </alternativeName>
</protein>
<evidence type="ECO:0000256" key="3">
    <source>
        <dbReference type="ARBA" id="ARBA00022490"/>
    </source>
</evidence>
<keyword evidence="12" id="KW-1185">Reference proteome</keyword>
<dbReference type="NCBIfam" id="TIGR02729">
    <property type="entry name" value="Obg_CgtA"/>
    <property type="match status" value="1"/>
</dbReference>
<dbReference type="PROSITE" id="PS51881">
    <property type="entry name" value="OCT"/>
    <property type="match status" value="1"/>
</dbReference>
<keyword evidence="3 9" id="KW-0963">Cytoplasm</keyword>
<dbReference type="GO" id="GO:0005737">
    <property type="term" value="C:cytoplasm"/>
    <property type="evidence" value="ECO:0007669"/>
    <property type="project" value="UniProtKB-SubCell"/>
</dbReference>
<feature type="compositionally biased region" description="Basic and acidic residues" evidence="10">
    <location>
        <begin position="454"/>
        <end position="470"/>
    </location>
</feature>
<dbReference type="InterPro" id="IPR036726">
    <property type="entry name" value="GTP1_OBG_dom_sf"/>
</dbReference>
<feature type="binding site" evidence="9">
    <location>
        <position position="193"/>
    </location>
    <ligand>
        <name>Mg(2+)</name>
        <dbReference type="ChEBI" id="CHEBI:18420"/>
    </ligand>
</feature>
<comment type="caution">
    <text evidence="11">The sequence shown here is derived from an EMBL/GenBank/DDBJ whole genome shotgun (WGS) entry which is preliminary data.</text>
</comment>
<reference evidence="11 12" key="1">
    <citation type="submission" date="2018-11" db="EMBL/GenBank/DDBJ databases">
        <title>Sequencing the genomes of 1000 actinobacteria strains.</title>
        <authorList>
            <person name="Klenk H.-P."/>
        </authorList>
    </citation>
    <scope>NUCLEOTIDE SEQUENCE [LARGE SCALE GENOMIC DNA]</scope>
    <source>
        <strain evidence="11 12">DSM 14012</strain>
    </source>
</reference>
<dbReference type="PROSITE" id="PS00905">
    <property type="entry name" value="GTP1_OBG"/>
    <property type="match status" value="1"/>
</dbReference>
<keyword evidence="6 9" id="KW-0378">Hydrolase</keyword>
<dbReference type="Gene3D" id="2.70.210.12">
    <property type="entry name" value="GTP1/OBG domain"/>
    <property type="match status" value="1"/>
</dbReference>
<dbReference type="InterPro" id="IPR036346">
    <property type="entry name" value="GTP-bd_prot_GTP1/OBG_C_sf"/>
</dbReference>
<dbReference type="SUPFAM" id="SSF102741">
    <property type="entry name" value="Obg GTP-binding protein C-terminal domain"/>
    <property type="match status" value="1"/>
</dbReference>
<dbReference type="GO" id="GO:0042254">
    <property type="term" value="P:ribosome biogenesis"/>
    <property type="evidence" value="ECO:0007669"/>
    <property type="project" value="UniProtKB-UniRule"/>
</dbReference>
<comment type="function">
    <text evidence="9">An essential GTPase which binds GTP, GDP and possibly (p)ppGpp with moderate affinity, with high nucleotide exchange rates and a fairly low GTP hydrolysis rate. Plays a role in control of the cell cycle, stress response, ribosome biogenesis and in those bacteria that undergo differentiation, in morphogenesis control.</text>
</comment>
<evidence type="ECO:0000256" key="6">
    <source>
        <dbReference type="ARBA" id="ARBA00022801"/>
    </source>
</evidence>
<dbReference type="Pfam" id="PF09269">
    <property type="entry name" value="DUF1967"/>
    <property type="match status" value="1"/>
</dbReference>
<comment type="subunit">
    <text evidence="9">Monomer.</text>
</comment>
<dbReference type="InterPro" id="IPR006169">
    <property type="entry name" value="GTP1_OBG_dom"/>
</dbReference>
<evidence type="ECO:0000256" key="1">
    <source>
        <dbReference type="ARBA" id="ARBA00001946"/>
    </source>
</evidence>
<organism evidence="11 12">
    <name type="scientific">Plantibacter flavus</name>
    <dbReference type="NCBI Taxonomy" id="150123"/>
    <lineage>
        <taxon>Bacteria</taxon>
        <taxon>Bacillati</taxon>
        <taxon>Actinomycetota</taxon>
        <taxon>Actinomycetes</taxon>
        <taxon>Micrococcales</taxon>
        <taxon>Microbacteriaceae</taxon>
        <taxon>Plantibacter</taxon>
    </lineage>
</organism>
<evidence type="ECO:0000256" key="10">
    <source>
        <dbReference type="SAM" id="MobiDB-lite"/>
    </source>
</evidence>
<evidence type="ECO:0000313" key="12">
    <source>
        <dbReference type="Proteomes" id="UP000266915"/>
    </source>
</evidence>
<dbReference type="Gene3D" id="3.30.300.350">
    <property type="entry name" value="GTP-binding protein OBG, C-terminal domain"/>
    <property type="match status" value="1"/>
</dbReference>
<keyword evidence="4 9" id="KW-0479">Metal-binding</keyword>
<dbReference type="InterPro" id="IPR006073">
    <property type="entry name" value="GTP-bd"/>
</dbReference>
<dbReference type="NCBIfam" id="TIGR03595">
    <property type="entry name" value="Obg_CgtA_exten"/>
    <property type="match status" value="1"/>
</dbReference>
<comment type="cofactor">
    <cofactor evidence="1 9">
        <name>Mg(2+)</name>
        <dbReference type="ChEBI" id="CHEBI:18420"/>
    </cofactor>
</comment>
<dbReference type="GO" id="GO:0003924">
    <property type="term" value="F:GTPase activity"/>
    <property type="evidence" value="ECO:0007669"/>
    <property type="project" value="UniProtKB-UniRule"/>
</dbReference>
<feature type="region of interest" description="Disordered" evidence="10">
    <location>
        <begin position="448"/>
        <end position="470"/>
    </location>
</feature>
<evidence type="ECO:0000256" key="5">
    <source>
        <dbReference type="ARBA" id="ARBA00022741"/>
    </source>
</evidence>
<feature type="binding site" evidence="9">
    <location>
        <begin position="317"/>
        <end position="319"/>
    </location>
    <ligand>
        <name>GTP</name>
        <dbReference type="ChEBI" id="CHEBI:37565"/>
    </ligand>
</feature>
<sequence length="524" mass="56005">MVTFVDRVTLHLRAGGGGNGCVSVKREKFKPLAGPDGGNGGHGGDIVLVSDPQITTLLGYHRSPHRSSDTGGFGMGDHRNGFQGETLILPVPVGTVVKDVDGVELVDFVEPGMEFVVAPGGQGGLGNAALSSTKRKAPGFALLGTPGWEGDVLLELKTVADVALVGYPSAGKSSLIAAMSAAKPKIADYPFTTLHPNLGVVEAGEVRYTMADVPGLIEGASEGKGLGLEFLRHVERCSALLHVLDCATLEPGRDPISDLDIILAELAAYPVPEGQTPLVERPQLIALNKIDVPEARELAEFLRPDLEARGYKVFEISTVSREGLRQLSFALSELVEESRARAALEAAKPRIVLRPKPVDDSKFTVTVEGGTYGNLYRILGAKPERWVQQTDFNNEEAVGFLADRLAKLGVEEALFKAGAVAGATVMIGAGGGVVFDWEPTLTSTAELLTQPRGTDPRLDASHRPTRNQRRDEYFERMDAKAEARAELLRERAAGLWNDDEGFEVGSVPADAQQDEGVTTEDDDR</sequence>
<dbReference type="NCBIfam" id="NF008955">
    <property type="entry name" value="PRK12297.1"/>
    <property type="match status" value="1"/>
</dbReference>